<dbReference type="Gene3D" id="3.30.565.10">
    <property type="entry name" value="Histidine kinase-like ATPase, C-terminal domain"/>
    <property type="match status" value="1"/>
</dbReference>
<evidence type="ECO:0000256" key="8">
    <source>
        <dbReference type="ARBA" id="ARBA00023012"/>
    </source>
</evidence>
<dbReference type="GO" id="GO:0005524">
    <property type="term" value="F:ATP binding"/>
    <property type="evidence" value="ECO:0007669"/>
    <property type="project" value="UniProtKB-KW"/>
</dbReference>
<keyword evidence="9" id="KW-1133">Transmembrane helix</keyword>
<dbReference type="AlphaFoldDB" id="A0A1I1VSZ9"/>
<evidence type="ECO:0000256" key="9">
    <source>
        <dbReference type="SAM" id="Phobius"/>
    </source>
</evidence>
<dbReference type="InParanoid" id="A0A1I1VSZ9"/>
<evidence type="ECO:0000256" key="7">
    <source>
        <dbReference type="ARBA" id="ARBA00022840"/>
    </source>
</evidence>
<sequence>MIIQIALITSVILQFGAFFNTLTLIRRTKFNVSWITISIAFFLMAVRRISELAVFIDNEELSAVDHFNSWMAVFISLLMFIASFYIRRIFKLQSKIDRMRKENEAKVLSAIIETEEKERRHFSRELHDGLGPILSSIKMAFSAIDKSLASPRNKTIIEKTEVAIDTAIDTVREISNNLSPHLLEKFGLKKAIQTFYHNIPQPEKPSFKLSTTPDALHIPYNIEIILYRILTELINNTLKHARAKKIEVSIFSSSKELELHYSDDGKGFDTSSQKRNGTGIANIYSRIKSIDGKVDLHSKINEGFFLKINIPY</sequence>
<dbReference type="InterPro" id="IPR003594">
    <property type="entry name" value="HATPase_dom"/>
</dbReference>
<dbReference type="OrthoDB" id="9760839at2"/>
<dbReference type="Pfam" id="PF07730">
    <property type="entry name" value="HisKA_3"/>
    <property type="match status" value="1"/>
</dbReference>
<dbReference type="InterPro" id="IPR005467">
    <property type="entry name" value="His_kinase_dom"/>
</dbReference>
<dbReference type="CDD" id="cd16917">
    <property type="entry name" value="HATPase_UhpB-NarQ-NarX-like"/>
    <property type="match status" value="1"/>
</dbReference>
<keyword evidence="9" id="KW-0472">Membrane</keyword>
<dbReference type="PROSITE" id="PS50109">
    <property type="entry name" value="HIS_KIN"/>
    <property type="match status" value="1"/>
</dbReference>
<name>A0A1I1VSZ9_9BACT</name>
<gene>
    <name evidence="11" type="ORF">SAMN05444380_10356</name>
</gene>
<evidence type="ECO:0000256" key="3">
    <source>
        <dbReference type="ARBA" id="ARBA00022553"/>
    </source>
</evidence>
<accession>A0A1I1VSZ9</accession>
<dbReference type="Pfam" id="PF02518">
    <property type="entry name" value="HATPase_c"/>
    <property type="match status" value="1"/>
</dbReference>
<dbReference type="Gene3D" id="1.20.5.1930">
    <property type="match status" value="1"/>
</dbReference>
<dbReference type="InterPro" id="IPR036890">
    <property type="entry name" value="HATPase_C_sf"/>
</dbReference>
<evidence type="ECO:0000256" key="4">
    <source>
        <dbReference type="ARBA" id="ARBA00022679"/>
    </source>
</evidence>
<evidence type="ECO:0000256" key="1">
    <source>
        <dbReference type="ARBA" id="ARBA00000085"/>
    </source>
</evidence>
<feature type="domain" description="Histidine kinase" evidence="10">
    <location>
        <begin position="226"/>
        <end position="312"/>
    </location>
</feature>
<comment type="catalytic activity">
    <reaction evidence="1">
        <text>ATP + protein L-histidine = ADP + protein N-phospho-L-histidine.</text>
        <dbReference type="EC" id="2.7.13.3"/>
    </reaction>
</comment>
<dbReference type="EC" id="2.7.13.3" evidence="2"/>
<feature type="transmembrane region" description="Helical" evidence="9">
    <location>
        <begin position="32"/>
        <end position="50"/>
    </location>
</feature>
<dbReference type="Proteomes" id="UP000181976">
    <property type="component" value="Unassembled WGS sequence"/>
</dbReference>
<protein>
    <recommendedName>
        <fullName evidence="2">histidine kinase</fullName>
        <ecNumber evidence="2">2.7.13.3</ecNumber>
    </recommendedName>
</protein>
<keyword evidence="7" id="KW-0067">ATP-binding</keyword>
<feature type="transmembrane region" description="Helical" evidence="9">
    <location>
        <begin position="6"/>
        <end position="25"/>
    </location>
</feature>
<dbReference type="eggNOG" id="COG4585">
    <property type="taxonomic scope" value="Bacteria"/>
</dbReference>
<evidence type="ECO:0000259" key="10">
    <source>
        <dbReference type="PROSITE" id="PS50109"/>
    </source>
</evidence>
<dbReference type="InterPro" id="IPR050482">
    <property type="entry name" value="Sensor_HK_TwoCompSys"/>
</dbReference>
<feature type="transmembrane region" description="Helical" evidence="9">
    <location>
        <begin position="70"/>
        <end position="90"/>
    </location>
</feature>
<evidence type="ECO:0000313" key="11">
    <source>
        <dbReference type="EMBL" id="SFD86157.1"/>
    </source>
</evidence>
<reference evidence="11 12" key="1">
    <citation type="submission" date="2016-10" db="EMBL/GenBank/DDBJ databases">
        <authorList>
            <person name="de Groot N.N."/>
        </authorList>
    </citation>
    <scope>NUCLEOTIDE SEQUENCE [LARGE SCALE GENOMIC DNA]</scope>
    <source>
        <strain evidence="11 12">DSM 19012</strain>
    </source>
</reference>
<evidence type="ECO:0000256" key="6">
    <source>
        <dbReference type="ARBA" id="ARBA00022777"/>
    </source>
</evidence>
<dbReference type="GO" id="GO:0046983">
    <property type="term" value="F:protein dimerization activity"/>
    <property type="evidence" value="ECO:0007669"/>
    <property type="project" value="InterPro"/>
</dbReference>
<dbReference type="PANTHER" id="PTHR24421:SF10">
    <property type="entry name" value="NITRATE_NITRITE SENSOR PROTEIN NARQ"/>
    <property type="match status" value="1"/>
</dbReference>
<dbReference type="SUPFAM" id="SSF55874">
    <property type="entry name" value="ATPase domain of HSP90 chaperone/DNA topoisomerase II/histidine kinase"/>
    <property type="match status" value="1"/>
</dbReference>
<dbReference type="InterPro" id="IPR011712">
    <property type="entry name" value="Sig_transdc_His_kin_sub3_dim/P"/>
</dbReference>
<evidence type="ECO:0000256" key="2">
    <source>
        <dbReference type="ARBA" id="ARBA00012438"/>
    </source>
</evidence>
<evidence type="ECO:0000313" key="12">
    <source>
        <dbReference type="Proteomes" id="UP000181976"/>
    </source>
</evidence>
<proteinExistence type="predicted"/>
<dbReference type="EMBL" id="FONA01000003">
    <property type="protein sequence ID" value="SFD86157.1"/>
    <property type="molecule type" value="Genomic_DNA"/>
</dbReference>
<dbReference type="GO" id="GO:0016020">
    <property type="term" value="C:membrane"/>
    <property type="evidence" value="ECO:0007669"/>
    <property type="project" value="InterPro"/>
</dbReference>
<keyword evidence="3" id="KW-0597">Phosphoprotein</keyword>
<keyword evidence="8" id="KW-0902">Two-component regulatory system</keyword>
<evidence type="ECO:0000256" key="5">
    <source>
        <dbReference type="ARBA" id="ARBA00022741"/>
    </source>
</evidence>
<dbReference type="RefSeq" id="WP_010526799.1">
    <property type="nucleotide sequence ID" value="NZ_AFSL01000019.1"/>
</dbReference>
<dbReference type="GO" id="GO:0000155">
    <property type="term" value="F:phosphorelay sensor kinase activity"/>
    <property type="evidence" value="ECO:0007669"/>
    <property type="project" value="InterPro"/>
</dbReference>
<keyword evidence="9" id="KW-0812">Transmembrane</keyword>
<keyword evidence="5" id="KW-0547">Nucleotide-binding</keyword>
<keyword evidence="4" id="KW-0808">Transferase</keyword>
<organism evidence="11 12">
    <name type="scientific">Thermophagus xiamenensis</name>
    <dbReference type="NCBI Taxonomy" id="385682"/>
    <lineage>
        <taxon>Bacteria</taxon>
        <taxon>Pseudomonadati</taxon>
        <taxon>Bacteroidota</taxon>
        <taxon>Bacteroidia</taxon>
        <taxon>Marinilabiliales</taxon>
        <taxon>Marinilabiliaceae</taxon>
        <taxon>Thermophagus</taxon>
    </lineage>
</organism>
<dbReference type="STRING" id="385682.SAMN05444380_10356"/>
<keyword evidence="12" id="KW-1185">Reference proteome</keyword>
<keyword evidence="6 11" id="KW-0418">Kinase</keyword>
<dbReference type="PANTHER" id="PTHR24421">
    <property type="entry name" value="NITRATE/NITRITE SENSOR PROTEIN NARX-RELATED"/>
    <property type="match status" value="1"/>
</dbReference>